<evidence type="ECO:0000256" key="1">
    <source>
        <dbReference type="SAM" id="SignalP"/>
    </source>
</evidence>
<organism evidence="2 3">
    <name type="scientific">Faecalibacillus intestinalis</name>
    <dbReference type="NCBI Taxonomy" id="1982626"/>
    <lineage>
        <taxon>Bacteria</taxon>
        <taxon>Bacillati</taxon>
        <taxon>Bacillota</taxon>
        <taxon>Erysipelotrichia</taxon>
        <taxon>Erysipelotrichales</taxon>
        <taxon>Coprobacillaceae</taxon>
        <taxon>Faecalibacillus</taxon>
    </lineage>
</organism>
<proteinExistence type="predicted"/>
<evidence type="ECO:0000313" key="3">
    <source>
        <dbReference type="Proteomes" id="UP001197827"/>
    </source>
</evidence>
<feature type="signal peptide" evidence="1">
    <location>
        <begin position="1"/>
        <end position="20"/>
    </location>
</feature>
<protein>
    <submittedName>
        <fullName evidence="2">Uncharacterized protein</fullName>
    </submittedName>
</protein>
<dbReference type="Proteomes" id="UP001197827">
    <property type="component" value="Unassembled WGS sequence"/>
</dbReference>
<feature type="chain" id="PRO_5043935647" evidence="1">
    <location>
        <begin position="21"/>
        <end position="271"/>
    </location>
</feature>
<comment type="caution">
    <text evidence="2">The sequence shown here is derived from an EMBL/GenBank/DDBJ whole genome shotgun (WGS) entry which is preliminary data.</text>
</comment>
<accession>A0AAW4VD39</accession>
<dbReference type="RefSeq" id="WP_048924856.1">
    <property type="nucleotide sequence ID" value="NZ_JAJDKQ010000008.1"/>
</dbReference>
<dbReference type="AlphaFoldDB" id="A0AAW4VD39"/>
<keyword evidence="1" id="KW-0732">Signal</keyword>
<reference evidence="2" key="1">
    <citation type="submission" date="2021-10" db="EMBL/GenBank/DDBJ databases">
        <title>Collection of gut derived symbiotic bacterial strains cultured from healthy donors.</title>
        <authorList>
            <person name="Lin H."/>
            <person name="Littmann E."/>
            <person name="Kohout C."/>
            <person name="Pamer E.G."/>
        </authorList>
    </citation>
    <scope>NUCLEOTIDE SEQUENCE</scope>
    <source>
        <strain evidence="2">DFI.5.2</strain>
    </source>
</reference>
<gene>
    <name evidence="2" type="ORF">LJD74_05900</name>
</gene>
<evidence type="ECO:0000313" key="2">
    <source>
        <dbReference type="EMBL" id="MCB8561549.1"/>
    </source>
</evidence>
<sequence>MKHKSIAATILALGIMISNAGIVSAHNDNFTAKNTVAYNEFLNLSSSQVRTMNATEEGQSKLDQVANNEDINSIKYFSSKGNNEAQISYNNNTGQYIYTESQDDSNSLLMIVDDEKYQVISKGENVYMLSEDGTEQLISEMIYEDDSANKQYDNVAELDDIESQISTYGYGKNYGPFYKTNKSLCTVLMVISKTTKLFKWAHPALGTISFVCKTASKVGDKFVKTMYIKFYQAYDTAKPSNVRETQYWYYDSNHKNLAKSRTIKFSNTRPS</sequence>
<dbReference type="EMBL" id="JAJDKQ010000008">
    <property type="protein sequence ID" value="MCB8561549.1"/>
    <property type="molecule type" value="Genomic_DNA"/>
</dbReference>
<name>A0AAW4VD39_9FIRM</name>